<dbReference type="InterPro" id="IPR036554">
    <property type="entry name" value="GHMP_kinase_C_sf"/>
</dbReference>
<dbReference type="GO" id="GO:0006012">
    <property type="term" value="P:galactose metabolic process"/>
    <property type="evidence" value="ECO:0007669"/>
    <property type="project" value="InterPro"/>
</dbReference>
<dbReference type="Proteomes" id="UP000675881">
    <property type="component" value="Chromosome 3"/>
</dbReference>
<evidence type="ECO:0000256" key="4">
    <source>
        <dbReference type="ARBA" id="ARBA00022777"/>
    </source>
</evidence>
<dbReference type="PROSITE" id="PS00106">
    <property type="entry name" value="GALACTOKINASE"/>
    <property type="match status" value="1"/>
</dbReference>
<dbReference type="SUPFAM" id="SSF54211">
    <property type="entry name" value="Ribosomal protein S5 domain 2-like"/>
    <property type="match status" value="1"/>
</dbReference>
<evidence type="ECO:0000313" key="9">
    <source>
        <dbReference type="EMBL" id="ADD38221.1"/>
    </source>
</evidence>
<feature type="domain" description="Galactokinase N-terminal" evidence="8">
    <location>
        <begin position="11"/>
        <end position="59"/>
    </location>
</feature>
<dbReference type="InterPro" id="IPR019539">
    <property type="entry name" value="GalKase_N"/>
</dbReference>
<evidence type="ECO:0000259" key="8">
    <source>
        <dbReference type="Pfam" id="PF10509"/>
    </source>
</evidence>
<evidence type="ECO:0000313" key="11">
    <source>
        <dbReference type="EMBL" id="CDW44896.1"/>
    </source>
</evidence>
<dbReference type="EMBL" id="HG994582">
    <property type="protein sequence ID" value="CAF2892322.1"/>
    <property type="molecule type" value="Genomic_DNA"/>
</dbReference>
<dbReference type="EC" id="2.7.1.157" evidence="10"/>
<dbReference type="PANTHER" id="PTHR10457:SF7">
    <property type="entry name" value="GALACTOKINASE-RELATED"/>
    <property type="match status" value="1"/>
</dbReference>
<name>D3PI35_LEPSM</name>
<dbReference type="PANTHER" id="PTHR10457">
    <property type="entry name" value="MEVALONATE KINASE/GALACTOKINASE"/>
    <property type="match status" value="1"/>
</dbReference>
<dbReference type="InterPro" id="IPR006206">
    <property type="entry name" value="Mevalonate/galactokinase"/>
</dbReference>
<evidence type="ECO:0000256" key="2">
    <source>
        <dbReference type="ARBA" id="ARBA00022679"/>
    </source>
</evidence>
<dbReference type="InterPro" id="IPR006204">
    <property type="entry name" value="GHMP_kinase_N_dom"/>
</dbReference>
<dbReference type="Pfam" id="PF00288">
    <property type="entry name" value="GHMP_kinases_N"/>
    <property type="match status" value="1"/>
</dbReference>
<dbReference type="EMBL" id="HACA01027535">
    <property type="protein sequence ID" value="CDW44896.1"/>
    <property type="molecule type" value="Transcribed_RNA"/>
</dbReference>
<feature type="domain" description="GHMP kinase C-terminal" evidence="7">
    <location>
        <begin position="339"/>
        <end position="412"/>
    </location>
</feature>
<reference evidence="9" key="1">
    <citation type="submission" date="2010-03" db="EMBL/GenBank/DDBJ databases">
        <title>Atlantic Lepeophtheirus salmonis ESTs and full-length cDNAs.</title>
        <authorList>
            <person name="Yasuike M."/>
            <person name="von Schalburg K."/>
            <person name="Cooper G."/>
            <person name="Leong J."/>
            <person name="Nilsen F."/>
            <person name="Jones S.R.M."/>
            <person name="Koop B.F."/>
        </authorList>
    </citation>
    <scope>NUCLEOTIDE SEQUENCE</scope>
    <source>
        <strain evidence="9">Atlantic form</strain>
        <tissue evidence="9">Mixed tissue</tissue>
    </source>
</reference>
<evidence type="ECO:0000259" key="7">
    <source>
        <dbReference type="Pfam" id="PF08544"/>
    </source>
</evidence>
<dbReference type="GO" id="GO:0004335">
    <property type="term" value="F:galactokinase activity"/>
    <property type="evidence" value="ECO:0007669"/>
    <property type="project" value="InterPro"/>
</dbReference>
<keyword evidence="2 10" id="KW-0808">Transferase</keyword>
<reference evidence="10" key="3">
    <citation type="submission" date="2021-02" db="EMBL/GenBank/DDBJ databases">
        <authorList>
            <person name="Bekaert M."/>
        </authorList>
    </citation>
    <scope>NUCLEOTIDE SEQUENCE</scope>
    <source>
        <strain evidence="10">IoA-00</strain>
    </source>
</reference>
<dbReference type="PRINTS" id="PR00473">
    <property type="entry name" value="GALCTOKINASE"/>
</dbReference>
<keyword evidence="3" id="KW-0547">Nucleotide-binding</keyword>
<evidence type="ECO:0000313" key="10">
    <source>
        <dbReference type="EMBL" id="CAF2892322.1"/>
    </source>
</evidence>
<protein>
    <submittedName>
        <fullName evidence="10">GALK2</fullName>
        <ecNumber evidence="10">2.7.1.157</ecNumber>
    </submittedName>
    <submittedName>
        <fullName evidence="9">N-acetylgalactosamine kinase</fullName>
    </submittedName>
    <submittedName>
        <fullName evidence="11">Nacetylgalactosamine kinaselike [Takifugu rubripes]</fullName>
    </submittedName>
</protein>
<dbReference type="Gene3D" id="1.20.1440.340">
    <property type="match status" value="1"/>
</dbReference>
<dbReference type="EMBL" id="BT121291">
    <property type="protein sequence ID" value="ADD38221.1"/>
    <property type="molecule type" value="mRNA"/>
</dbReference>
<dbReference type="PRINTS" id="PR00959">
    <property type="entry name" value="MEVGALKINASE"/>
</dbReference>
<sequence>MSSREKELRNVFKERVGEEPIGMVEVPGRVNIIGEHIDYSGYAVLPMAIEQTAVILFSPSSQPLLTLRNTNSAKYEDFSLDLSTSWTIDKGRHPYWYKYFLCGLKGIIDEFPKVSSKGFNVLYDGQIPPSAGLSSSSALVVAAALCALRVNEMQLESSKLANVCAKAERYIGTEGGGMDQAIEILAEKGKAKLIKFNPLQTFNVILPGGANFVIINSLAESNKAAGTDFNSRVLECKLACKLLAVALDISPISDIHTLGHLQKLSSLSLEEMEECVMKYLKSEDYEKEDLLLNDNTRDLLKDWSFSNRFALQKRAKHVFSEARRVYEFKNVAESQDQDNLNRMGLLMLQSHESCRELYECSHPDLDRLVKLSTDQGAYGARLTGAGWGGCILALFPREKISNFKNIVIESYYKKYKGLHVDNYDYYLFDTQPGGGAYSTLF</sequence>
<dbReference type="PIRSF" id="PIRSF000530">
    <property type="entry name" value="Galactokinase"/>
    <property type="match status" value="1"/>
</dbReference>
<dbReference type="Pfam" id="PF10509">
    <property type="entry name" value="GalKase_gal_bdg"/>
    <property type="match status" value="1"/>
</dbReference>
<feature type="domain" description="GHMP kinase N-terminal" evidence="6">
    <location>
        <begin position="106"/>
        <end position="185"/>
    </location>
</feature>
<dbReference type="Pfam" id="PF08544">
    <property type="entry name" value="GHMP_kinases_C"/>
    <property type="match status" value="1"/>
</dbReference>
<dbReference type="InterPro" id="IPR019741">
    <property type="entry name" value="Galactokinase_CS"/>
</dbReference>
<evidence type="ECO:0000256" key="3">
    <source>
        <dbReference type="ARBA" id="ARBA00022741"/>
    </source>
</evidence>
<dbReference type="AlphaFoldDB" id="D3PI35"/>
<dbReference type="Gene3D" id="3.30.230.10">
    <property type="match status" value="1"/>
</dbReference>
<dbReference type="Gene3D" id="3.30.70.3170">
    <property type="match status" value="1"/>
</dbReference>
<organism evidence="9">
    <name type="scientific">Lepeophtheirus salmonis</name>
    <name type="common">Salmon louse</name>
    <name type="synonym">Caligus salmonis</name>
    <dbReference type="NCBI Taxonomy" id="72036"/>
    <lineage>
        <taxon>Eukaryota</taxon>
        <taxon>Metazoa</taxon>
        <taxon>Ecdysozoa</taxon>
        <taxon>Arthropoda</taxon>
        <taxon>Crustacea</taxon>
        <taxon>Multicrustacea</taxon>
        <taxon>Hexanauplia</taxon>
        <taxon>Copepoda</taxon>
        <taxon>Siphonostomatoida</taxon>
        <taxon>Caligidae</taxon>
        <taxon>Lepeophtheirus</taxon>
    </lineage>
</organism>
<keyword evidence="12" id="KW-1185">Reference proteome</keyword>
<reference evidence="11" key="2">
    <citation type="submission" date="2014-05" db="EMBL/GenBank/DDBJ databases">
        <authorList>
            <person name="Chronopoulou M."/>
        </authorList>
    </citation>
    <scope>NUCLEOTIDE SEQUENCE</scope>
    <source>
        <tissue evidence="11">Whole organism</tissue>
    </source>
</reference>
<dbReference type="GO" id="GO:0005524">
    <property type="term" value="F:ATP binding"/>
    <property type="evidence" value="ECO:0007669"/>
    <property type="project" value="UniProtKB-KW"/>
</dbReference>
<dbReference type="NCBIfam" id="TIGR00131">
    <property type="entry name" value="gal_kin"/>
    <property type="match status" value="1"/>
</dbReference>
<dbReference type="OrthoDB" id="187738at2759"/>
<evidence type="ECO:0000256" key="5">
    <source>
        <dbReference type="ARBA" id="ARBA00022840"/>
    </source>
</evidence>
<dbReference type="PROSITE" id="PS00627">
    <property type="entry name" value="GHMP_KINASES_ATP"/>
    <property type="match status" value="1"/>
</dbReference>
<dbReference type="InterPro" id="IPR020568">
    <property type="entry name" value="Ribosomal_Su5_D2-typ_SF"/>
</dbReference>
<gene>
    <name evidence="9" type="primary">GALK2</name>
    <name evidence="10" type="ORF">LSAA_7192</name>
</gene>
<comment type="similarity">
    <text evidence="1">Belongs to the GHMP kinase family. GalK subfamily.</text>
</comment>
<keyword evidence="5" id="KW-0067">ATP-binding</keyword>
<evidence type="ECO:0000256" key="1">
    <source>
        <dbReference type="ARBA" id="ARBA00006566"/>
    </source>
</evidence>
<dbReference type="SUPFAM" id="SSF55060">
    <property type="entry name" value="GHMP Kinase, C-terminal domain"/>
    <property type="match status" value="1"/>
</dbReference>
<dbReference type="GO" id="GO:0033858">
    <property type="term" value="F:N-acetylgalactosamine kinase activity"/>
    <property type="evidence" value="ECO:0007669"/>
    <property type="project" value="UniProtKB-EC"/>
</dbReference>
<dbReference type="InterPro" id="IPR013750">
    <property type="entry name" value="GHMP_kinase_C_dom"/>
</dbReference>
<dbReference type="InterPro" id="IPR000705">
    <property type="entry name" value="Galactokinase"/>
</dbReference>
<dbReference type="GO" id="GO:0005829">
    <property type="term" value="C:cytosol"/>
    <property type="evidence" value="ECO:0007669"/>
    <property type="project" value="TreeGrafter"/>
</dbReference>
<dbReference type="InterPro" id="IPR006203">
    <property type="entry name" value="GHMP_knse_ATP-bd_CS"/>
</dbReference>
<proteinExistence type="evidence at transcript level"/>
<evidence type="ECO:0000259" key="6">
    <source>
        <dbReference type="Pfam" id="PF00288"/>
    </source>
</evidence>
<accession>D3PI35</accession>
<dbReference type="InterPro" id="IPR014721">
    <property type="entry name" value="Ribsml_uS5_D2-typ_fold_subgr"/>
</dbReference>
<keyword evidence="4 9" id="KW-0418">Kinase</keyword>
<evidence type="ECO:0000313" key="12">
    <source>
        <dbReference type="Proteomes" id="UP000675881"/>
    </source>
</evidence>